<evidence type="ECO:0000259" key="4">
    <source>
        <dbReference type="Pfam" id="PF01420"/>
    </source>
</evidence>
<dbReference type="InterPro" id="IPR044946">
    <property type="entry name" value="Restrct_endonuc_typeI_TRD_sf"/>
</dbReference>
<dbReference type="CDD" id="cd17288">
    <property type="entry name" value="RMtype1_S_LlaAI06ORF1089P_TRD1-CR1_like"/>
    <property type="match status" value="1"/>
</dbReference>
<evidence type="ECO:0000313" key="6">
    <source>
        <dbReference type="Proteomes" id="UP000315400"/>
    </source>
</evidence>
<evidence type="ECO:0000313" key="5">
    <source>
        <dbReference type="EMBL" id="TQE99482.1"/>
    </source>
</evidence>
<dbReference type="GO" id="GO:0009307">
    <property type="term" value="P:DNA restriction-modification system"/>
    <property type="evidence" value="ECO:0007669"/>
    <property type="project" value="UniProtKB-KW"/>
</dbReference>
<reference evidence="5 6" key="1">
    <citation type="submission" date="2019-06" db="EMBL/GenBank/DDBJ databases">
        <title>Metagenome assembled Genome of Spiribacter salinus SL48-SHIP from the microbial mat of Salt Lake 48 (Novosibirsk region, Russia).</title>
        <authorList>
            <person name="Shipova A."/>
            <person name="Rozanov A.S."/>
            <person name="Bryanskaya A.V."/>
            <person name="Peltek S.E."/>
        </authorList>
    </citation>
    <scope>NUCLEOTIDE SEQUENCE [LARGE SCALE GENOMIC DNA]</scope>
    <source>
        <strain evidence="5">SL48-SHIP-2</strain>
    </source>
</reference>
<name>A0A540VRW7_9GAMM</name>
<dbReference type="PANTHER" id="PTHR30408:SF12">
    <property type="entry name" value="TYPE I RESTRICTION ENZYME MJAVIII SPECIFICITY SUBUNIT"/>
    <property type="match status" value="1"/>
</dbReference>
<gene>
    <name evidence="5" type="ORF">FKY71_08380</name>
</gene>
<evidence type="ECO:0000256" key="1">
    <source>
        <dbReference type="ARBA" id="ARBA00010923"/>
    </source>
</evidence>
<keyword evidence="5" id="KW-0540">Nuclease</keyword>
<dbReference type="Pfam" id="PF01420">
    <property type="entry name" value="Methylase_S"/>
    <property type="match status" value="1"/>
</dbReference>
<evidence type="ECO:0000256" key="2">
    <source>
        <dbReference type="ARBA" id="ARBA00022747"/>
    </source>
</evidence>
<keyword evidence="3" id="KW-0238">DNA-binding</keyword>
<keyword evidence="5" id="KW-0378">Hydrolase</keyword>
<dbReference type="PANTHER" id="PTHR30408">
    <property type="entry name" value="TYPE-1 RESTRICTION ENZYME ECOKI SPECIFICITY PROTEIN"/>
    <property type="match status" value="1"/>
</dbReference>
<sequence>MTFPAYPEYKDSGVEWLGVVPMHWNVQKLKHIATIRNGRDHKEVEVDEGGYPVFGSGGEFTRASTYLHEGESVLLGRKGTVDKPLYVTGRFWTVDTMFYTEVSRTADARYIYYYSTQFPFAQHSTNTALPSMAQEDLANLVIATPDLAEQRQVSRFLDYETARTDALIEEQKRLIELLKEKRQALVLSARGKQGTVTTRLEHVAAQMARPVEQKEEEDYVPIGLYNRGRGLFHKEPRRKEDMGGSQFYWVRQGDLIISGQFAWEGAIAMAGPEEEGCVVSHRYPIIRGVEGIARTEYIFALLSTRHGDFLLNENSRGAAGRNRPLNIASLLKEKIWVPPMKDQETIGSIVREEEAIKDMVRLQQSILQERRSSLVFSAVTGKIDVCDWQEPKAAGAGAGSEPERAGA</sequence>
<feature type="domain" description="Type I restriction modification DNA specificity" evidence="4">
    <location>
        <begin position="23"/>
        <end position="176"/>
    </location>
</feature>
<comment type="similarity">
    <text evidence="1">Belongs to the type-I restriction system S methylase family.</text>
</comment>
<dbReference type="Proteomes" id="UP000315400">
    <property type="component" value="Unassembled WGS sequence"/>
</dbReference>
<protein>
    <submittedName>
        <fullName evidence="5">Restriction endonuclease</fullName>
    </submittedName>
</protein>
<dbReference type="Gene3D" id="3.90.220.20">
    <property type="entry name" value="DNA methylase specificity domains"/>
    <property type="match status" value="2"/>
</dbReference>
<keyword evidence="5" id="KW-0255">Endonuclease</keyword>
<comment type="caution">
    <text evidence="5">The sequence shown here is derived from an EMBL/GenBank/DDBJ whole genome shotgun (WGS) entry which is preliminary data.</text>
</comment>
<evidence type="ECO:0000256" key="3">
    <source>
        <dbReference type="ARBA" id="ARBA00023125"/>
    </source>
</evidence>
<accession>A0A540VRW7</accession>
<dbReference type="GO" id="GO:0004519">
    <property type="term" value="F:endonuclease activity"/>
    <property type="evidence" value="ECO:0007669"/>
    <property type="project" value="UniProtKB-KW"/>
</dbReference>
<proteinExistence type="inferred from homology"/>
<dbReference type="InterPro" id="IPR000055">
    <property type="entry name" value="Restrct_endonuc_typeI_TRD"/>
</dbReference>
<dbReference type="EMBL" id="VIFK01000058">
    <property type="protein sequence ID" value="TQE99482.1"/>
    <property type="molecule type" value="Genomic_DNA"/>
</dbReference>
<dbReference type="SUPFAM" id="SSF116734">
    <property type="entry name" value="DNA methylase specificity domain"/>
    <property type="match status" value="2"/>
</dbReference>
<dbReference type="GO" id="GO:0003677">
    <property type="term" value="F:DNA binding"/>
    <property type="evidence" value="ECO:0007669"/>
    <property type="project" value="UniProtKB-KW"/>
</dbReference>
<keyword evidence="2" id="KW-0680">Restriction system</keyword>
<dbReference type="AlphaFoldDB" id="A0A540VRW7"/>
<dbReference type="InterPro" id="IPR052021">
    <property type="entry name" value="Type-I_RS_S_subunit"/>
</dbReference>
<organism evidence="5 6">
    <name type="scientific">Spiribacter salinus</name>
    <dbReference type="NCBI Taxonomy" id="1335746"/>
    <lineage>
        <taxon>Bacteria</taxon>
        <taxon>Pseudomonadati</taxon>
        <taxon>Pseudomonadota</taxon>
        <taxon>Gammaproteobacteria</taxon>
        <taxon>Chromatiales</taxon>
        <taxon>Ectothiorhodospiraceae</taxon>
        <taxon>Spiribacter</taxon>
    </lineage>
</organism>